<dbReference type="EMBL" id="VBUU01000015">
    <property type="protein sequence ID" value="TLG08977.1"/>
    <property type="molecule type" value="Genomic_DNA"/>
</dbReference>
<evidence type="ECO:0000256" key="1">
    <source>
        <dbReference type="SAM" id="MobiDB-lite"/>
    </source>
</evidence>
<feature type="region of interest" description="Disordered" evidence="1">
    <location>
        <begin position="70"/>
        <end position="103"/>
    </location>
</feature>
<evidence type="ECO:0000259" key="2">
    <source>
        <dbReference type="Pfam" id="PF14192"/>
    </source>
</evidence>
<dbReference type="InterPro" id="IPR025463">
    <property type="entry name" value="DUF4314"/>
</dbReference>
<organism evidence="3 4">
    <name type="scientific">Nocardia cyriacigeorgica</name>
    <dbReference type="NCBI Taxonomy" id="135487"/>
    <lineage>
        <taxon>Bacteria</taxon>
        <taxon>Bacillati</taxon>
        <taxon>Actinomycetota</taxon>
        <taxon>Actinomycetes</taxon>
        <taxon>Mycobacteriales</taxon>
        <taxon>Nocardiaceae</taxon>
        <taxon>Nocardia</taxon>
    </lineage>
</organism>
<dbReference type="OrthoDB" id="9813511at2"/>
<protein>
    <submittedName>
        <fullName evidence="3">DUF4314 domain-containing protein</fullName>
    </submittedName>
</protein>
<gene>
    <name evidence="3" type="ORF">FEK35_15750</name>
</gene>
<sequence>MNEKKETTAMITPRVGDRVRITGLMPDDPAPLEIGTIGTVTRIPSSCPGQIFVDWDNGRSLILLESDPFEILPTHSPPQPGDRGAALPGPAAADTRSSRRGPY</sequence>
<dbReference type="Proteomes" id="UP000308349">
    <property type="component" value="Unassembled WGS sequence"/>
</dbReference>
<dbReference type="Pfam" id="PF14192">
    <property type="entry name" value="DUF4314"/>
    <property type="match status" value="1"/>
</dbReference>
<reference evidence="3 4" key="1">
    <citation type="submission" date="2019-05" db="EMBL/GenBank/DDBJ databases">
        <title>Genomes sequences of two Nocardia cyriacigeorgica environmental isolates, type strains Nocardia asteroides ATCC 19247 and Nocardia cyriacigeorgica DSM 44484.</title>
        <authorList>
            <person name="Vautrin F."/>
            <person name="Bergeron E."/>
            <person name="Dubost A."/>
            <person name="Abrouk D."/>
            <person name="Rodriguez Nava V."/>
            <person name="Pujic P."/>
        </authorList>
    </citation>
    <scope>NUCLEOTIDE SEQUENCE [LARGE SCALE GENOMIC DNA]</scope>
    <source>
        <strain evidence="3 4">EML 1456</strain>
    </source>
</reference>
<name>A0A5R8PD48_9NOCA</name>
<comment type="caution">
    <text evidence="3">The sequence shown here is derived from an EMBL/GenBank/DDBJ whole genome shotgun (WGS) entry which is preliminary data.</text>
</comment>
<proteinExistence type="predicted"/>
<dbReference type="AlphaFoldDB" id="A0A5R8PD48"/>
<evidence type="ECO:0000313" key="3">
    <source>
        <dbReference type="EMBL" id="TLG08977.1"/>
    </source>
</evidence>
<feature type="domain" description="DUF4314" evidence="2">
    <location>
        <begin position="16"/>
        <end position="63"/>
    </location>
</feature>
<dbReference type="RefSeq" id="WP_082393305.1">
    <property type="nucleotide sequence ID" value="NZ_JADLPF010000001.1"/>
</dbReference>
<accession>A0A5R8PD48</accession>
<evidence type="ECO:0000313" key="4">
    <source>
        <dbReference type="Proteomes" id="UP000308349"/>
    </source>
</evidence>